<dbReference type="Pfam" id="PF07996">
    <property type="entry name" value="T4SS"/>
    <property type="match status" value="1"/>
</dbReference>
<evidence type="ECO:0000256" key="1">
    <source>
        <dbReference type="SAM" id="Coils"/>
    </source>
</evidence>
<dbReference type="InterPro" id="IPR014158">
    <property type="entry name" value="T4SS_VirB5"/>
</dbReference>
<accession>A0A010SZG4</accession>
<sequence length="257" mass="28138">MEKYVFAAAATQDVKRLPAFKAKAIVRSCTMAIFLGVASVSHAQVIVEDPGVLANTVLQVENMVQQLANLKSQLETQEGMYASMTGARGFGGMLPGSAGELQKNLPADWGKVYSDAMNSNSSITGSVRDMLGQFDSEVENMGRSEALDLVNQRLKEKGAYDRVMAQQAYNNQMRELEDIQTLTNQIDTTTSQKEIADLQARISTAQGAIQGEQAKLQLMAILQQSQDKVLQQQQQTAVRRYVIGDKNDSLEAPNLTE</sequence>
<dbReference type="HOGENOM" id="CLU_096790_2_0_6"/>
<keyword evidence="1" id="KW-0175">Coiled coil</keyword>
<dbReference type="Proteomes" id="UP000022611">
    <property type="component" value="Unassembled WGS sequence"/>
</dbReference>
<dbReference type="SUPFAM" id="SSF101082">
    <property type="entry name" value="Typo IV secretion system protein TraC"/>
    <property type="match status" value="1"/>
</dbReference>
<dbReference type="PATRIC" id="fig|1042209.11.peg.185"/>
<comment type="caution">
    <text evidence="2">The sequence shown here is derived from an EMBL/GenBank/DDBJ whole genome shotgun (WGS) entry which is preliminary data.</text>
</comment>
<evidence type="ECO:0000313" key="3">
    <source>
        <dbReference type="Proteomes" id="UP000022611"/>
    </source>
</evidence>
<dbReference type="InterPro" id="IPR023220">
    <property type="entry name" value="T4SS_VirB5-domain"/>
</dbReference>
<feature type="coiled-coil region" evidence="1">
    <location>
        <begin position="53"/>
        <end position="80"/>
    </location>
</feature>
<dbReference type="Gene3D" id="1.20.58.430">
    <property type="entry name" value="Type IV secretion system, VirB5-domain"/>
    <property type="match status" value="1"/>
</dbReference>
<evidence type="ECO:0000313" key="2">
    <source>
        <dbReference type="EMBL" id="EXF90922.1"/>
    </source>
</evidence>
<organism evidence="2 3">
    <name type="scientific">Pseudomonas fluorescens HK44</name>
    <dbReference type="NCBI Taxonomy" id="1042209"/>
    <lineage>
        <taxon>Bacteria</taxon>
        <taxon>Pseudomonadati</taxon>
        <taxon>Pseudomonadota</taxon>
        <taxon>Gammaproteobacteria</taxon>
        <taxon>Pseudomonadales</taxon>
        <taxon>Pseudomonadaceae</taxon>
        <taxon>Pseudomonas</taxon>
    </lineage>
</organism>
<protein>
    <recommendedName>
        <fullName evidence="4">Type IV secretion system protein</fullName>
    </recommendedName>
</protein>
<name>A0A010SZG4_PSEFL</name>
<dbReference type="CDD" id="cd14262">
    <property type="entry name" value="VirB5_like"/>
    <property type="match status" value="1"/>
</dbReference>
<geneLocation type="plasmid" evidence="2">
    <name>unnamed1</name>
</geneLocation>
<dbReference type="AlphaFoldDB" id="A0A010SZG4"/>
<dbReference type="eggNOG" id="ENOG5033BJG">
    <property type="taxonomic scope" value="Bacteria"/>
</dbReference>
<gene>
    <name evidence="2" type="ORF">HK44_030015</name>
</gene>
<evidence type="ECO:0008006" key="4">
    <source>
        <dbReference type="Google" id="ProtNLM"/>
    </source>
</evidence>
<keyword evidence="2" id="KW-0614">Plasmid</keyword>
<dbReference type="RefSeq" id="WP_019692590.1">
    <property type="nucleotide sequence ID" value="NZ_AFOY02000032.1"/>
</dbReference>
<dbReference type="EMBL" id="AFOY02000032">
    <property type="protein sequence ID" value="EXF90922.1"/>
    <property type="molecule type" value="Genomic_DNA"/>
</dbReference>
<proteinExistence type="predicted"/>
<reference evidence="2 3" key="1">
    <citation type="journal article" date="2011" name="J. Bacteriol.">
        <title>Draft genome sequence of the polycyclic aromatic hydrocarbon-degrading, genetically engineered bioluminescent bioreporter Pseudomonas fluorescens HK44.</title>
        <authorList>
            <person name="Chauhan A."/>
            <person name="Layton A.C."/>
            <person name="Williams D.E."/>
            <person name="Smartt A.E."/>
            <person name="Ripp S."/>
            <person name="Karpinets T.V."/>
            <person name="Brown S.D."/>
            <person name="Sayler G.S."/>
        </authorList>
    </citation>
    <scope>NUCLEOTIDE SEQUENCE [LARGE SCALE GENOMIC DNA]</scope>
    <source>
        <strain evidence="2 3">HK44</strain>
        <plasmid evidence="2">unnamed1</plasmid>
    </source>
</reference>